<dbReference type="AlphaFoldDB" id="A0A9P5V7P7"/>
<name>A0A9P5V7P7_9FUNG</name>
<feature type="compositionally biased region" description="Basic and acidic residues" evidence="1">
    <location>
        <begin position="100"/>
        <end position="112"/>
    </location>
</feature>
<keyword evidence="3" id="KW-1185">Reference proteome</keyword>
<feature type="region of interest" description="Disordered" evidence="1">
    <location>
        <begin position="93"/>
        <end position="123"/>
    </location>
</feature>
<feature type="compositionally biased region" description="Polar residues" evidence="1">
    <location>
        <begin position="1"/>
        <end position="16"/>
    </location>
</feature>
<gene>
    <name evidence="2" type="ORF">BG015_011687</name>
</gene>
<feature type="compositionally biased region" description="Basic residues" evidence="1">
    <location>
        <begin position="113"/>
        <end position="123"/>
    </location>
</feature>
<evidence type="ECO:0000256" key="1">
    <source>
        <dbReference type="SAM" id="MobiDB-lite"/>
    </source>
</evidence>
<feature type="region of interest" description="Disordered" evidence="1">
    <location>
        <begin position="1"/>
        <end position="31"/>
    </location>
</feature>
<organism evidence="2 3">
    <name type="scientific">Linnemannia schmuckeri</name>
    <dbReference type="NCBI Taxonomy" id="64567"/>
    <lineage>
        <taxon>Eukaryota</taxon>
        <taxon>Fungi</taxon>
        <taxon>Fungi incertae sedis</taxon>
        <taxon>Mucoromycota</taxon>
        <taxon>Mortierellomycotina</taxon>
        <taxon>Mortierellomycetes</taxon>
        <taxon>Mortierellales</taxon>
        <taxon>Mortierellaceae</taxon>
        <taxon>Linnemannia</taxon>
    </lineage>
</organism>
<proteinExistence type="predicted"/>
<sequence>MITNGPTLQRPATQNYVEGPQDDAPFGTQSRQDLGTHIIRYAALSDGWEAILDHDDEAGNDNGSSQAGITSDEIPKSPHQFRMDLHIIKKPKANTISAKQIHEASFDRPTARKRERRLRKSQN</sequence>
<accession>A0A9P5V7P7</accession>
<protein>
    <submittedName>
        <fullName evidence="2">Uncharacterized protein</fullName>
    </submittedName>
</protein>
<dbReference type="EMBL" id="JAAAUQ010000920">
    <property type="protein sequence ID" value="KAF9146144.1"/>
    <property type="molecule type" value="Genomic_DNA"/>
</dbReference>
<evidence type="ECO:0000313" key="2">
    <source>
        <dbReference type="EMBL" id="KAF9146144.1"/>
    </source>
</evidence>
<evidence type="ECO:0000313" key="3">
    <source>
        <dbReference type="Proteomes" id="UP000748756"/>
    </source>
</evidence>
<feature type="region of interest" description="Disordered" evidence="1">
    <location>
        <begin position="53"/>
        <end position="77"/>
    </location>
</feature>
<dbReference type="OrthoDB" id="2448611at2759"/>
<reference evidence="2" key="1">
    <citation type="journal article" date="2020" name="Fungal Divers.">
        <title>Resolving the Mortierellaceae phylogeny through synthesis of multi-gene phylogenetics and phylogenomics.</title>
        <authorList>
            <person name="Vandepol N."/>
            <person name="Liber J."/>
            <person name="Desiro A."/>
            <person name="Na H."/>
            <person name="Kennedy M."/>
            <person name="Barry K."/>
            <person name="Grigoriev I.V."/>
            <person name="Miller A.N."/>
            <person name="O'Donnell K."/>
            <person name="Stajich J.E."/>
            <person name="Bonito G."/>
        </authorList>
    </citation>
    <scope>NUCLEOTIDE SEQUENCE</scope>
    <source>
        <strain evidence="2">NRRL 6426</strain>
    </source>
</reference>
<comment type="caution">
    <text evidence="2">The sequence shown here is derived from an EMBL/GenBank/DDBJ whole genome shotgun (WGS) entry which is preliminary data.</text>
</comment>
<dbReference type="Proteomes" id="UP000748756">
    <property type="component" value="Unassembled WGS sequence"/>
</dbReference>